<protein>
    <submittedName>
        <fullName evidence="2">Penicillin-binding protein 2B</fullName>
    </submittedName>
</protein>
<name>A0A0A9W8Z7_LYGHE</name>
<keyword evidence="1" id="KW-0472">Membrane</keyword>
<organism evidence="2">
    <name type="scientific">Lygus hesperus</name>
    <name type="common">Western plant bug</name>
    <dbReference type="NCBI Taxonomy" id="30085"/>
    <lineage>
        <taxon>Eukaryota</taxon>
        <taxon>Metazoa</taxon>
        <taxon>Ecdysozoa</taxon>
        <taxon>Arthropoda</taxon>
        <taxon>Hexapoda</taxon>
        <taxon>Insecta</taxon>
        <taxon>Pterygota</taxon>
        <taxon>Neoptera</taxon>
        <taxon>Paraneoptera</taxon>
        <taxon>Hemiptera</taxon>
        <taxon>Heteroptera</taxon>
        <taxon>Panheteroptera</taxon>
        <taxon>Cimicomorpha</taxon>
        <taxon>Miridae</taxon>
        <taxon>Mirini</taxon>
        <taxon>Lygus</taxon>
    </lineage>
</organism>
<sequence length="130" mass="15422">PFQRSLYFYVIVFLVTWVLRISNRVKHYYRENPFADDRPGRKWLMLFRKRHPDISRRVAENLTMSRASVTIGFNTSWYQEVEKYLKEKSHFDVLSDPSHVFNSDESAFFLNPKGNKVLAPKGSKSVYLNV</sequence>
<evidence type="ECO:0000256" key="1">
    <source>
        <dbReference type="SAM" id="Phobius"/>
    </source>
</evidence>
<reference evidence="2" key="2">
    <citation type="submission" date="2014-07" db="EMBL/GenBank/DDBJ databases">
        <authorList>
            <person name="Hull J."/>
        </authorList>
    </citation>
    <scope>NUCLEOTIDE SEQUENCE</scope>
</reference>
<proteinExistence type="predicted"/>
<gene>
    <name evidence="2" type="primary">pbpB</name>
    <name evidence="2" type="ORF">CM83_104971</name>
</gene>
<reference evidence="2" key="1">
    <citation type="journal article" date="2014" name="PLoS ONE">
        <title>Transcriptome-Based Identification of ABC Transporters in the Western Tarnished Plant Bug Lygus hesperus.</title>
        <authorList>
            <person name="Hull J.J."/>
            <person name="Chaney K."/>
            <person name="Geib S.M."/>
            <person name="Fabrick J.A."/>
            <person name="Brent C.S."/>
            <person name="Walsh D."/>
            <person name="Lavine L.C."/>
        </authorList>
    </citation>
    <scope>NUCLEOTIDE SEQUENCE</scope>
</reference>
<dbReference type="AlphaFoldDB" id="A0A0A9W8Z7"/>
<dbReference type="EMBL" id="GBHO01039345">
    <property type="protein sequence ID" value="JAG04259.1"/>
    <property type="molecule type" value="Transcribed_RNA"/>
</dbReference>
<keyword evidence="1" id="KW-1133">Transmembrane helix</keyword>
<keyword evidence="1" id="KW-0812">Transmembrane</keyword>
<evidence type="ECO:0000313" key="2">
    <source>
        <dbReference type="EMBL" id="JAG04259.1"/>
    </source>
</evidence>
<feature type="non-terminal residue" evidence="2">
    <location>
        <position position="130"/>
    </location>
</feature>
<feature type="transmembrane region" description="Helical" evidence="1">
    <location>
        <begin position="6"/>
        <end position="22"/>
    </location>
</feature>
<feature type="non-terminal residue" evidence="2">
    <location>
        <position position="1"/>
    </location>
</feature>
<accession>A0A0A9W8Z7</accession>